<organism evidence="1 2">
    <name type="scientific">Paraclostridium benzoelyticum</name>
    <dbReference type="NCBI Taxonomy" id="1629550"/>
    <lineage>
        <taxon>Bacteria</taxon>
        <taxon>Bacillati</taxon>
        <taxon>Bacillota</taxon>
        <taxon>Clostridia</taxon>
        <taxon>Peptostreptococcales</taxon>
        <taxon>Peptostreptococcaceae</taxon>
        <taxon>Paraclostridium</taxon>
    </lineage>
</organism>
<accession>A0A0M3DK44</accession>
<evidence type="ECO:0008006" key="3">
    <source>
        <dbReference type="Google" id="ProtNLM"/>
    </source>
</evidence>
<dbReference type="RefSeq" id="WP_046821945.1">
    <property type="nucleotide sequence ID" value="NZ_JBCLWQ010000002.1"/>
</dbReference>
<dbReference type="EMBL" id="LBBT01000054">
    <property type="protein sequence ID" value="KKY02516.1"/>
    <property type="molecule type" value="Genomic_DNA"/>
</dbReference>
<proteinExistence type="predicted"/>
<comment type="caution">
    <text evidence="1">The sequence shown here is derived from an EMBL/GenBank/DDBJ whole genome shotgun (WGS) entry which is preliminary data.</text>
</comment>
<dbReference type="OrthoDB" id="1752566at2"/>
<keyword evidence="2" id="KW-1185">Reference proteome</keyword>
<dbReference type="Proteomes" id="UP000034407">
    <property type="component" value="Unassembled WGS sequence"/>
</dbReference>
<sequence length="126" mass="14897">MKSIVFTIVWTIALVIFGLFISVKAEDFSLKYNNEMNKLEMYVKNEDWEKCEEYTNDLKNDFKEESKQFFKFLNHCHIGDIELAFNVLSDGIYLKDVSTCLEQIDIIKISLHRLIESEKHSLDHIL</sequence>
<dbReference type="Pfam" id="PF14276">
    <property type="entry name" value="DUF4363"/>
    <property type="match status" value="1"/>
</dbReference>
<reference evidence="1 2" key="1">
    <citation type="submission" date="2015-04" db="EMBL/GenBank/DDBJ databases">
        <title>Microcin producing Clostridium sp. JC272T.</title>
        <authorList>
            <person name="Jyothsna T."/>
            <person name="Sasikala C."/>
            <person name="Ramana C."/>
        </authorList>
    </citation>
    <scope>NUCLEOTIDE SEQUENCE [LARGE SCALE GENOMIC DNA]</scope>
    <source>
        <strain evidence="1 2">JC272</strain>
    </source>
</reference>
<protein>
    <recommendedName>
        <fullName evidence="3">DUF4363 domain-containing protein</fullName>
    </recommendedName>
</protein>
<dbReference type="PATRIC" id="fig|1629550.3.peg.3261"/>
<dbReference type="InterPro" id="IPR025373">
    <property type="entry name" value="DUF4363"/>
</dbReference>
<evidence type="ECO:0000313" key="1">
    <source>
        <dbReference type="EMBL" id="KKY02516.1"/>
    </source>
</evidence>
<dbReference type="AlphaFoldDB" id="A0A0M3DK44"/>
<evidence type="ECO:0000313" key="2">
    <source>
        <dbReference type="Proteomes" id="UP000034407"/>
    </source>
</evidence>
<name>A0A0M3DK44_9FIRM</name>
<gene>
    <name evidence="1" type="ORF">VN21_02795</name>
</gene>